<evidence type="ECO:0000256" key="1">
    <source>
        <dbReference type="SAM" id="Phobius"/>
    </source>
</evidence>
<reference evidence="3 4" key="1">
    <citation type="submission" date="2014-04" db="EMBL/GenBank/DDBJ databases">
        <title>Genome evolution of avian class.</title>
        <authorList>
            <person name="Zhang G."/>
            <person name="Li C."/>
        </authorList>
    </citation>
    <scope>NUCLEOTIDE SEQUENCE [LARGE SCALE GENOMIC DNA]</scope>
    <source>
        <strain evidence="3">BGI_Z169</strain>
    </source>
</reference>
<dbReference type="PANTHER" id="PTHR37397:SF1">
    <property type="entry name" value="LTD DOMAIN-CONTAINING PROTEIN"/>
    <property type="match status" value="1"/>
</dbReference>
<feature type="non-terminal residue" evidence="3">
    <location>
        <position position="1"/>
    </location>
</feature>
<gene>
    <name evidence="3" type="ORF">Z169_11081</name>
</gene>
<evidence type="ECO:0000313" key="4">
    <source>
        <dbReference type="Proteomes" id="UP000053119"/>
    </source>
</evidence>
<keyword evidence="4" id="KW-1185">Reference proteome</keyword>
<name>A0A091ITZ4_EGRGA</name>
<dbReference type="Proteomes" id="UP000053119">
    <property type="component" value="Unassembled WGS sequence"/>
</dbReference>
<evidence type="ECO:0000259" key="2">
    <source>
        <dbReference type="PROSITE" id="PS51841"/>
    </source>
</evidence>
<dbReference type="AlphaFoldDB" id="A0A091ITZ4"/>
<dbReference type="PROSITE" id="PS51841">
    <property type="entry name" value="LTD"/>
    <property type="match status" value="1"/>
</dbReference>
<organism evidence="3 4">
    <name type="scientific">Egretta garzetta</name>
    <name type="common">Little egret</name>
    <dbReference type="NCBI Taxonomy" id="188379"/>
    <lineage>
        <taxon>Eukaryota</taxon>
        <taxon>Metazoa</taxon>
        <taxon>Chordata</taxon>
        <taxon>Craniata</taxon>
        <taxon>Vertebrata</taxon>
        <taxon>Euteleostomi</taxon>
        <taxon>Archelosauria</taxon>
        <taxon>Archosauria</taxon>
        <taxon>Dinosauria</taxon>
        <taxon>Saurischia</taxon>
        <taxon>Theropoda</taxon>
        <taxon>Coelurosauria</taxon>
        <taxon>Aves</taxon>
        <taxon>Neognathae</taxon>
        <taxon>Neoaves</taxon>
        <taxon>Aequornithes</taxon>
        <taxon>Pelecaniformes</taxon>
        <taxon>Ardeidae</taxon>
        <taxon>Egretta</taxon>
    </lineage>
</organism>
<sequence>KLLINEVNPDSPGGGEDAEYVELFYTGRTRFDLQGYWLVFYNGKNSRAYRALDLSGHQTDELGYFLVGSSGMSPAPMVRLPPNTIQNGADTVALYYSNTTRYAVNMAVTAEGLVDAVVYTSRMPEKAGQLVKVLVPGQSILYENDSHSTEDESLSRCHSLSANLQSSFQVTTVTPLGENFCSSSAAPAPPAVRISELCLAGGATSHRFVELEGKPGTSLGGLSLVIFSGKEGKARASVPLRGTIGPAGLFVLALDGGHGHGGTNLTFQDISAAGEGSGAIAVYRTSLIPGGAGPTSGSLVDALVYTCEHSAAGGHWDFLGPAYAVPCGDGRPVSLSRCARGSAGAELHFAVSEPTPGLQNGCPQEAFAVDFHLCLLMPNCSTWTLHHGRMLESLGRVLVSSLAEECSCGVSELYLQGLNLTCVGSLARVQGQLWARQPGPQAAVGSEASRCASSAAGRARARARAGAPPPLQVRGSPGTSASFQGWEIALFVVGSLLLVSLLVGLAFYFIKRHPQNYTNIEMNDRGEIAADF</sequence>
<dbReference type="InterPro" id="IPR001322">
    <property type="entry name" value="Lamin_tail_dom"/>
</dbReference>
<proteinExistence type="predicted"/>
<feature type="transmembrane region" description="Helical" evidence="1">
    <location>
        <begin position="488"/>
        <end position="510"/>
    </location>
</feature>
<keyword evidence="1" id="KW-0472">Membrane</keyword>
<feature type="non-terminal residue" evidence="3">
    <location>
        <position position="532"/>
    </location>
</feature>
<keyword evidence="1" id="KW-0812">Transmembrane</keyword>
<protein>
    <recommendedName>
        <fullName evidence="2">LTD domain-containing protein</fullName>
    </recommendedName>
</protein>
<evidence type="ECO:0000313" key="3">
    <source>
        <dbReference type="EMBL" id="KFP11797.1"/>
    </source>
</evidence>
<accession>A0A091ITZ4</accession>
<dbReference type="PANTHER" id="PTHR37397">
    <property type="entry name" value="SI:CH211-183D21.1"/>
    <property type="match status" value="1"/>
</dbReference>
<keyword evidence="1" id="KW-1133">Transmembrane helix</keyword>
<feature type="domain" description="LTD" evidence="2">
    <location>
        <begin position="1"/>
        <end position="121"/>
    </location>
</feature>
<dbReference type="EMBL" id="KK500944">
    <property type="protein sequence ID" value="KFP11797.1"/>
    <property type="molecule type" value="Genomic_DNA"/>
</dbReference>